<dbReference type="NCBIfam" id="NF010443">
    <property type="entry name" value="PRK13869.1"/>
    <property type="match status" value="1"/>
</dbReference>
<dbReference type="Proteomes" id="UP000245252">
    <property type="component" value="Unassembled WGS sequence"/>
</dbReference>
<keyword evidence="3" id="KW-1185">Reference proteome</keyword>
<dbReference type="RefSeq" id="WP_109458949.1">
    <property type="nucleotide sequence ID" value="NZ_QFBC01000005.1"/>
</dbReference>
<evidence type="ECO:0000313" key="2">
    <source>
        <dbReference type="EMBL" id="PWE55872.1"/>
    </source>
</evidence>
<reference evidence="2 3" key="1">
    <citation type="submission" date="2018-05" db="EMBL/GenBank/DDBJ databases">
        <title>The draft genome of strain NS-104.</title>
        <authorList>
            <person name="Hang P."/>
            <person name="Jiang J."/>
        </authorList>
    </citation>
    <scope>NUCLEOTIDE SEQUENCE [LARGE SCALE GENOMIC DNA]</scope>
    <source>
        <strain evidence="2 3">NS-104</strain>
    </source>
</reference>
<dbReference type="CDD" id="cd02042">
    <property type="entry name" value="ParAB_family"/>
    <property type="match status" value="1"/>
</dbReference>
<protein>
    <submittedName>
        <fullName evidence="2">Plasmid partitioning protein RepA</fullName>
    </submittedName>
</protein>
<proteinExistence type="predicted"/>
<dbReference type="AlphaFoldDB" id="A0A2U2DRH5"/>
<organism evidence="2 3">
    <name type="scientific">Metarhizobium album</name>
    <dbReference type="NCBI Taxonomy" id="2182425"/>
    <lineage>
        <taxon>Bacteria</taxon>
        <taxon>Pseudomonadati</taxon>
        <taxon>Pseudomonadota</taxon>
        <taxon>Alphaproteobacteria</taxon>
        <taxon>Hyphomicrobiales</taxon>
        <taxon>Rhizobiaceae</taxon>
        <taxon>Metarhizobium</taxon>
    </lineage>
</organism>
<gene>
    <name evidence="2" type="primary">repA</name>
    <name evidence="2" type="ORF">DEM27_14495</name>
</gene>
<dbReference type="NCBIfam" id="TIGR03453">
    <property type="entry name" value="partition_RepA"/>
    <property type="match status" value="1"/>
</dbReference>
<dbReference type="InterPro" id="IPR050678">
    <property type="entry name" value="DNA_Partitioning_ATPase"/>
</dbReference>
<dbReference type="OrthoDB" id="9777757at2"/>
<comment type="caution">
    <text evidence="2">The sequence shown here is derived from an EMBL/GenBank/DDBJ whole genome shotgun (WGS) entry which is preliminary data.</text>
</comment>
<dbReference type="InterPro" id="IPR017818">
    <property type="entry name" value="Plasmid_partition_RepA"/>
</dbReference>
<dbReference type="EMBL" id="QFBC01000005">
    <property type="protein sequence ID" value="PWE55872.1"/>
    <property type="molecule type" value="Genomic_DNA"/>
</dbReference>
<dbReference type="PANTHER" id="PTHR13696:SF52">
    <property type="entry name" value="PARA FAMILY PROTEIN CT_582"/>
    <property type="match status" value="1"/>
</dbReference>
<dbReference type="Gene3D" id="3.40.50.300">
    <property type="entry name" value="P-loop containing nucleotide triphosphate hydrolases"/>
    <property type="match status" value="1"/>
</dbReference>
<dbReference type="InterPro" id="IPR027417">
    <property type="entry name" value="P-loop_NTPase"/>
</dbReference>
<dbReference type="SUPFAM" id="SSF52540">
    <property type="entry name" value="P-loop containing nucleoside triphosphate hydrolases"/>
    <property type="match status" value="1"/>
</dbReference>
<dbReference type="PANTHER" id="PTHR13696">
    <property type="entry name" value="P-LOOP CONTAINING NUCLEOSIDE TRIPHOSPHATE HYDROLASE"/>
    <property type="match status" value="1"/>
</dbReference>
<dbReference type="Pfam" id="PF13614">
    <property type="entry name" value="AAA_31"/>
    <property type="match status" value="1"/>
</dbReference>
<sequence>MNQAAAREETPEKIIRYSELLSEKLSALRLALYPPEARKTLRTFTTLEVAQMLGLSESSIRTIDLSGTGPEPQRLANGRRAFTLAQVNALRAHFAGRRSNAADAAEIMPRRRSGDKLQVIAVSNFKGGSGKTTTSVHLTHYLALQGLRVLAIDLDPQASLTSMFGLQPEFDVGQNETLYAALRYDAERRPMAEVVRKTYFEGIDLVPANLELAEYEHDTPRALATREAGAELFFQRVAAALGEIEDLYDVVVIDCPPQLGFLTLGALFAATGVLVTVHPAMLDVASMSQFLLMAGELMSVIREAGGRLEHDFLKFALTRHDPNDHPQLHVVALLRSLFTDAVLKHPIVETTAIANASIERKSLYEIERTSIGRETLNRALESISAANGEVFDLMKQAWGRK</sequence>
<accession>A0A2U2DRH5</accession>
<evidence type="ECO:0000313" key="3">
    <source>
        <dbReference type="Proteomes" id="UP000245252"/>
    </source>
</evidence>
<dbReference type="InterPro" id="IPR025669">
    <property type="entry name" value="AAA_dom"/>
</dbReference>
<feature type="domain" description="AAA" evidence="1">
    <location>
        <begin position="118"/>
        <end position="294"/>
    </location>
</feature>
<evidence type="ECO:0000259" key="1">
    <source>
        <dbReference type="Pfam" id="PF13614"/>
    </source>
</evidence>
<name>A0A2U2DRH5_9HYPH</name>